<keyword evidence="1" id="KW-0175">Coiled coil</keyword>
<dbReference type="EMBL" id="MKZO01000075">
    <property type="protein sequence ID" value="OLS59047.1"/>
    <property type="molecule type" value="Genomic_DNA"/>
</dbReference>
<name>A0A1Q9QVB4_PSEPU</name>
<accession>A0A1Q9QVB4</accession>
<organism evidence="3 4">
    <name type="scientific">Pseudomonas putida</name>
    <name type="common">Arthrobacter siderocapsulatus</name>
    <dbReference type="NCBI Taxonomy" id="303"/>
    <lineage>
        <taxon>Bacteria</taxon>
        <taxon>Pseudomonadati</taxon>
        <taxon>Pseudomonadota</taxon>
        <taxon>Gammaproteobacteria</taxon>
        <taxon>Pseudomonadales</taxon>
        <taxon>Pseudomonadaceae</taxon>
        <taxon>Pseudomonas</taxon>
    </lineage>
</organism>
<sequence length="109" mass="12325">MTMTLDDLMDSFSPERRVRVEEQARELIREELTLQALRRQLDVTQESLAERLEMGQANISKVENRSDMLISTLRDYVEALGGRLELVACMPGRAPVKLQGFTDSPSAAE</sequence>
<reference evidence="3 4" key="1">
    <citation type="submission" date="2016-10" db="EMBL/GenBank/DDBJ databases">
        <title>Genome Sequence of Pseudomonas putida GM4FR.</title>
        <authorList>
            <person name="Poehlein A."/>
            <person name="Wemheuer F."/>
            <person name="Hollensteiner J."/>
            <person name="Wemheuer B."/>
        </authorList>
    </citation>
    <scope>NUCLEOTIDE SEQUENCE [LARGE SCALE GENOMIC DNA]</scope>
    <source>
        <strain evidence="3 4">GM4FR</strain>
    </source>
</reference>
<dbReference type="PROSITE" id="PS50943">
    <property type="entry name" value="HTH_CROC1"/>
    <property type="match status" value="1"/>
</dbReference>
<dbReference type="Proteomes" id="UP000186736">
    <property type="component" value="Unassembled WGS sequence"/>
</dbReference>
<feature type="coiled-coil region" evidence="1">
    <location>
        <begin position="20"/>
        <end position="47"/>
    </location>
</feature>
<feature type="domain" description="HTH cro/C1-type" evidence="2">
    <location>
        <begin position="34"/>
        <end position="87"/>
    </location>
</feature>
<dbReference type="SUPFAM" id="SSF47413">
    <property type="entry name" value="lambda repressor-like DNA-binding domains"/>
    <property type="match status" value="1"/>
</dbReference>
<dbReference type="RefSeq" id="WP_075806576.1">
    <property type="nucleotide sequence ID" value="NZ_MKZO01000075.1"/>
</dbReference>
<protein>
    <recommendedName>
        <fullName evidence="2">HTH cro/C1-type domain-containing protein</fullName>
    </recommendedName>
</protein>
<dbReference type="InterPro" id="IPR001387">
    <property type="entry name" value="Cro/C1-type_HTH"/>
</dbReference>
<evidence type="ECO:0000313" key="4">
    <source>
        <dbReference type="Proteomes" id="UP000186736"/>
    </source>
</evidence>
<comment type="caution">
    <text evidence="3">The sequence shown here is derived from an EMBL/GenBank/DDBJ whole genome shotgun (WGS) entry which is preliminary data.</text>
</comment>
<dbReference type="Gene3D" id="1.10.260.40">
    <property type="entry name" value="lambda repressor-like DNA-binding domains"/>
    <property type="match status" value="1"/>
</dbReference>
<dbReference type="CDD" id="cd00093">
    <property type="entry name" value="HTH_XRE"/>
    <property type="match status" value="1"/>
</dbReference>
<dbReference type="GO" id="GO:0003677">
    <property type="term" value="F:DNA binding"/>
    <property type="evidence" value="ECO:0007669"/>
    <property type="project" value="InterPro"/>
</dbReference>
<dbReference type="Pfam" id="PF01381">
    <property type="entry name" value="HTH_3"/>
    <property type="match status" value="1"/>
</dbReference>
<dbReference type="InterPro" id="IPR010982">
    <property type="entry name" value="Lambda_DNA-bd_dom_sf"/>
</dbReference>
<evidence type="ECO:0000259" key="2">
    <source>
        <dbReference type="PROSITE" id="PS50943"/>
    </source>
</evidence>
<evidence type="ECO:0000256" key="1">
    <source>
        <dbReference type="SAM" id="Coils"/>
    </source>
</evidence>
<gene>
    <name evidence="3" type="ORF">PSEMO_60080</name>
</gene>
<dbReference type="OrthoDB" id="129597at2"/>
<proteinExistence type="predicted"/>
<dbReference type="AlphaFoldDB" id="A0A1Q9QVB4"/>
<evidence type="ECO:0000313" key="3">
    <source>
        <dbReference type="EMBL" id="OLS59047.1"/>
    </source>
</evidence>
<dbReference type="SMART" id="SM00530">
    <property type="entry name" value="HTH_XRE"/>
    <property type="match status" value="1"/>
</dbReference>